<dbReference type="InterPro" id="IPR011249">
    <property type="entry name" value="Metalloenz_LuxS/M16"/>
</dbReference>
<evidence type="ECO:0000259" key="1">
    <source>
        <dbReference type="Pfam" id="PF05193"/>
    </source>
</evidence>
<name>A0ABQ7TKV5_PHRPL</name>
<dbReference type="SUPFAM" id="SSF63411">
    <property type="entry name" value="LuxS/MPP-like metallohydrolase"/>
    <property type="match status" value="1"/>
</dbReference>
<dbReference type="PANTHER" id="PTHR11851:SF116">
    <property type="entry name" value="CYTOCHROME B-C1 COMPLEX SUBUNIT 1, MITOCHONDRIAL"/>
    <property type="match status" value="1"/>
</dbReference>
<accession>A0ABQ7TKV5</accession>
<dbReference type="InterPro" id="IPR007863">
    <property type="entry name" value="Peptidase_M16_C"/>
</dbReference>
<dbReference type="Proteomes" id="UP000826234">
    <property type="component" value="Unassembled WGS sequence"/>
</dbReference>
<gene>
    <name evidence="2" type="ORF">JD844_012825</name>
</gene>
<dbReference type="Pfam" id="PF05193">
    <property type="entry name" value="Peptidase_M16_C"/>
    <property type="match status" value="1"/>
</dbReference>
<dbReference type="InterPro" id="IPR050361">
    <property type="entry name" value="MPP/UQCRC_Complex"/>
</dbReference>
<dbReference type="PANTHER" id="PTHR11851">
    <property type="entry name" value="METALLOPROTEASE"/>
    <property type="match status" value="1"/>
</dbReference>
<dbReference type="Gene3D" id="3.30.830.10">
    <property type="entry name" value="Metalloenzyme, LuxS/M16 peptidase-like"/>
    <property type="match status" value="1"/>
</dbReference>
<evidence type="ECO:0000313" key="3">
    <source>
        <dbReference type="Proteomes" id="UP000826234"/>
    </source>
</evidence>
<reference evidence="2 3" key="1">
    <citation type="journal article" date="2022" name="Gigascience">
        <title>A chromosome-level genome assembly and annotation of the desert horned lizard, Phrynosoma platyrhinos, provides insight into chromosomal rearrangements among reptiles.</title>
        <authorList>
            <person name="Koochekian N."/>
            <person name="Ascanio A."/>
            <person name="Farleigh K."/>
            <person name="Card D.C."/>
            <person name="Schield D.R."/>
            <person name="Castoe T.A."/>
            <person name="Jezkova T."/>
        </authorList>
    </citation>
    <scope>NUCLEOTIDE SEQUENCE [LARGE SCALE GENOMIC DNA]</scope>
    <source>
        <strain evidence="2">NK-2021</strain>
    </source>
</reference>
<sequence length="242" mass="26731">MVLAAAGGVGHKELVDLAKQHFSNVPYEYKDDTIPILPRCRFTGSEIRVRDDALPMAHVAIAVEGPGWANPDNIPLLVANAVIGSYDVTFGGGKNQSSKLAAIAAETQICHSFQAFNTCYSDTGLFGFYFVSDGLHIEDTLHFAQGEWMSLCTSVTDSDVKRAKNTLRNSLVAQLDGISEDLRSAFLLHFFKEVDAKIVREVCSKYLYDKCPAVAAVGKLLCPVEQLPDYNRIRSAMYWLRF</sequence>
<evidence type="ECO:0000313" key="2">
    <source>
        <dbReference type="EMBL" id="KAH0630151.1"/>
    </source>
</evidence>
<comment type="caution">
    <text evidence="2">The sequence shown here is derived from an EMBL/GenBank/DDBJ whole genome shotgun (WGS) entry which is preliminary data.</text>
</comment>
<protein>
    <recommendedName>
        <fullName evidence="1">Peptidase M16 C-terminal domain-containing protein</fullName>
    </recommendedName>
</protein>
<keyword evidence="3" id="KW-1185">Reference proteome</keyword>
<feature type="domain" description="Peptidase M16 C-terminal" evidence="1">
    <location>
        <begin position="1"/>
        <end position="167"/>
    </location>
</feature>
<dbReference type="EMBL" id="JAIPUX010000439">
    <property type="protein sequence ID" value="KAH0630151.1"/>
    <property type="molecule type" value="Genomic_DNA"/>
</dbReference>
<organism evidence="2 3">
    <name type="scientific">Phrynosoma platyrhinos</name>
    <name type="common">Desert horned lizard</name>
    <dbReference type="NCBI Taxonomy" id="52577"/>
    <lineage>
        <taxon>Eukaryota</taxon>
        <taxon>Metazoa</taxon>
        <taxon>Chordata</taxon>
        <taxon>Craniata</taxon>
        <taxon>Vertebrata</taxon>
        <taxon>Euteleostomi</taxon>
        <taxon>Lepidosauria</taxon>
        <taxon>Squamata</taxon>
        <taxon>Bifurcata</taxon>
        <taxon>Unidentata</taxon>
        <taxon>Episquamata</taxon>
        <taxon>Toxicofera</taxon>
        <taxon>Iguania</taxon>
        <taxon>Phrynosomatidae</taxon>
        <taxon>Phrynosomatinae</taxon>
        <taxon>Phrynosoma</taxon>
    </lineage>
</organism>
<proteinExistence type="predicted"/>